<dbReference type="EMBL" id="JACJTC010000003">
    <property type="protein sequence ID" value="MBD2610532.1"/>
    <property type="molecule type" value="Genomic_DNA"/>
</dbReference>
<evidence type="ECO:0000313" key="11">
    <source>
        <dbReference type="Proteomes" id="UP000606396"/>
    </source>
</evidence>
<reference evidence="10 11" key="1">
    <citation type="journal article" date="2020" name="ISME J.">
        <title>Comparative genomics reveals insights into cyanobacterial evolution and habitat adaptation.</title>
        <authorList>
            <person name="Chen M.Y."/>
            <person name="Teng W.K."/>
            <person name="Zhao L."/>
            <person name="Hu C.X."/>
            <person name="Zhou Y.K."/>
            <person name="Han B.P."/>
            <person name="Song L.R."/>
            <person name="Shu W.S."/>
        </authorList>
    </citation>
    <scope>NUCLEOTIDE SEQUENCE [LARGE SCALE GENOMIC DNA]</scope>
    <source>
        <strain evidence="10 11">FACHB-252</strain>
    </source>
</reference>
<evidence type="ECO:0000313" key="10">
    <source>
        <dbReference type="EMBL" id="MBD2610532.1"/>
    </source>
</evidence>
<name>A0ABR8H3W5_NOSPU</name>
<dbReference type="PANTHER" id="PTHR30469:SF37">
    <property type="entry name" value="RAGD PROTEIN"/>
    <property type="match status" value="1"/>
</dbReference>
<accession>A0ABR8H3W5</accession>
<organism evidence="10 11">
    <name type="scientific">Nostoc punctiforme FACHB-252</name>
    <dbReference type="NCBI Taxonomy" id="1357509"/>
    <lineage>
        <taxon>Bacteria</taxon>
        <taxon>Bacillati</taxon>
        <taxon>Cyanobacteriota</taxon>
        <taxon>Cyanophyceae</taxon>
        <taxon>Nostocales</taxon>
        <taxon>Nostocaceae</taxon>
        <taxon>Nostoc</taxon>
    </lineage>
</organism>
<dbReference type="PANTHER" id="PTHR30469">
    <property type="entry name" value="MULTIDRUG RESISTANCE PROTEIN MDTA"/>
    <property type="match status" value="1"/>
</dbReference>
<keyword evidence="4 5" id="KW-0175">Coiled coil</keyword>
<keyword evidence="3" id="KW-0813">Transport</keyword>
<evidence type="ECO:0000259" key="7">
    <source>
        <dbReference type="Pfam" id="PF25917"/>
    </source>
</evidence>
<proteinExistence type="inferred from homology"/>
<evidence type="ECO:0000256" key="3">
    <source>
        <dbReference type="ARBA" id="ARBA00022448"/>
    </source>
</evidence>
<feature type="domain" description="CusB-like beta-barrel" evidence="8">
    <location>
        <begin position="321"/>
        <end position="394"/>
    </location>
</feature>
<keyword evidence="6" id="KW-1133">Transmembrane helix</keyword>
<feature type="domain" description="Multidrug resistance protein MdtA-like C-terminal permuted SH3" evidence="9">
    <location>
        <begin position="400"/>
        <end position="455"/>
    </location>
</feature>
<comment type="similarity">
    <text evidence="2">Belongs to the membrane fusion protein (MFP) (TC 8.A.1) family.</text>
</comment>
<dbReference type="InterPro" id="IPR058792">
    <property type="entry name" value="Beta-barrel_RND_2"/>
</dbReference>
<keyword evidence="6" id="KW-0812">Transmembrane</keyword>
<dbReference type="Pfam" id="PF25917">
    <property type="entry name" value="BSH_RND"/>
    <property type="match status" value="1"/>
</dbReference>
<keyword evidence="11" id="KW-1185">Reference proteome</keyword>
<evidence type="ECO:0000259" key="9">
    <source>
        <dbReference type="Pfam" id="PF25967"/>
    </source>
</evidence>
<evidence type="ECO:0000256" key="1">
    <source>
        <dbReference type="ARBA" id="ARBA00004196"/>
    </source>
</evidence>
<gene>
    <name evidence="10" type="ORF">H6G94_04455</name>
</gene>
<dbReference type="Pfam" id="PF25954">
    <property type="entry name" value="Beta-barrel_RND_2"/>
    <property type="match status" value="1"/>
</dbReference>
<dbReference type="InterPro" id="IPR058627">
    <property type="entry name" value="MdtA-like_C"/>
</dbReference>
<protein>
    <submittedName>
        <fullName evidence="10">Efflux RND transporter periplasmic adaptor subunit</fullName>
    </submittedName>
</protein>
<dbReference type="NCBIfam" id="TIGR01730">
    <property type="entry name" value="RND_mfp"/>
    <property type="match status" value="1"/>
</dbReference>
<feature type="domain" description="Multidrug resistance protein MdtA-like barrel-sandwich hybrid" evidence="7">
    <location>
        <begin position="97"/>
        <end position="301"/>
    </location>
</feature>
<evidence type="ECO:0000259" key="8">
    <source>
        <dbReference type="Pfam" id="PF25954"/>
    </source>
</evidence>
<dbReference type="Proteomes" id="UP000606396">
    <property type="component" value="Unassembled WGS sequence"/>
</dbReference>
<dbReference type="Gene3D" id="2.40.50.100">
    <property type="match status" value="1"/>
</dbReference>
<evidence type="ECO:0000256" key="6">
    <source>
        <dbReference type="SAM" id="Phobius"/>
    </source>
</evidence>
<dbReference type="Gene3D" id="2.40.420.20">
    <property type="match status" value="1"/>
</dbReference>
<dbReference type="SUPFAM" id="SSF111369">
    <property type="entry name" value="HlyD-like secretion proteins"/>
    <property type="match status" value="2"/>
</dbReference>
<evidence type="ECO:0000256" key="4">
    <source>
        <dbReference type="ARBA" id="ARBA00023054"/>
    </source>
</evidence>
<dbReference type="Gene3D" id="6.10.140.1990">
    <property type="match status" value="1"/>
</dbReference>
<dbReference type="Gene3D" id="2.40.30.170">
    <property type="match status" value="1"/>
</dbReference>
<dbReference type="Pfam" id="PF25967">
    <property type="entry name" value="RND-MFP_C"/>
    <property type="match status" value="1"/>
</dbReference>
<dbReference type="RefSeq" id="WP_190948502.1">
    <property type="nucleotide sequence ID" value="NZ_JACJTC010000003.1"/>
</dbReference>
<dbReference type="InterPro" id="IPR058625">
    <property type="entry name" value="MdtA-like_BSH"/>
</dbReference>
<feature type="coiled-coil region" evidence="5">
    <location>
        <begin position="136"/>
        <end position="177"/>
    </location>
</feature>
<dbReference type="InterPro" id="IPR030190">
    <property type="entry name" value="MacA_alpha-hairpin_sf"/>
</dbReference>
<comment type="subcellular location">
    <subcellularLocation>
        <location evidence="1">Cell envelope</location>
    </subcellularLocation>
</comment>
<comment type="caution">
    <text evidence="10">The sequence shown here is derived from an EMBL/GenBank/DDBJ whole genome shotgun (WGS) entry which is preliminary data.</text>
</comment>
<feature type="transmembrane region" description="Helical" evidence="6">
    <location>
        <begin position="29"/>
        <end position="48"/>
    </location>
</feature>
<dbReference type="InterPro" id="IPR006143">
    <property type="entry name" value="RND_pump_MFP"/>
</dbReference>
<evidence type="ECO:0000256" key="2">
    <source>
        <dbReference type="ARBA" id="ARBA00009477"/>
    </source>
</evidence>
<sequence length="477" mass="51655">MDTQENTQITDSELIATAAKNRKNPLSSITIIATTTLVVTGLLAVGIIPRIQQKSELNAFAKSTIKKVSGVNVVKPKLAANFTELVLPSSIQASQETTIYARTSGYLQKKLVDIGDRVNKGQLLAVIDAPETDQDVEQARAELAKSQANIAQVQADLAQKQSNLSQAKANFKAREAELIEARTNLELARQTWQRWQLLEKQGAVTTQAADERKTAFNASQANVDTLIARVNSDQESINTALAAINSQRANINAFVASKNAAQSNLQRIKVLQSFKQIVAPFSGVITARNIDTGALISAGSNSNSGNSWLFKVAQTNNLRIRINVPQAFVQSIQPGQTALVRVRELPKKAFSGKVIRTADALDASSNTLLTEIEVKNSENVLRPGMYAEVTFKAQRVNPPLLVPANTLVINADGIRVATVTKENKVNFKKVELGRDYGTEVEVVSGLSPNTRLITNPTDALQEGKSVQVVASKPKIKN</sequence>
<evidence type="ECO:0000256" key="5">
    <source>
        <dbReference type="SAM" id="Coils"/>
    </source>
</evidence>
<dbReference type="Gene3D" id="1.10.287.470">
    <property type="entry name" value="Helix hairpin bin"/>
    <property type="match status" value="1"/>
</dbReference>
<keyword evidence="6" id="KW-0472">Membrane</keyword>